<protein>
    <submittedName>
        <fullName evidence="1">Uncharacterized protein</fullName>
    </submittedName>
</protein>
<evidence type="ECO:0000313" key="2">
    <source>
        <dbReference type="Proteomes" id="UP001156318"/>
    </source>
</evidence>
<organism evidence="1 2">
    <name type="scientific">Siccibacter colletis</name>
    <dbReference type="NCBI Taxonomy" id="1505757"/>
    <lineage>
        <taxon>Bacteria</taxon>
        <taxon>Pseudomonadati</taxon>
        <taxon>Pseudomonadota</taxon>
        <taxon>Gammaproteobacteria</taxon>
        <taxon>Enterobacterales</taxon>
        <taxon>Enterobacteriaceae</taxon>
        <taxon>Siccibacter</taxon>
    </lineage>
</organism>
<sequence length="176" mass="19842">MKIACLGWGSLIWKPENLPVAWDWKADGPHLPIEFTRISDGGELATVISLNATPVPILWAWLDTDRLDVACEALRRREGITEERCDGIGSLLIHNAPGGMLNDWARERDIDALIWTDLPPRSEDTEGRVPSITEAILYLDGLSGETREHARDYMQRVPAQIDTTYRRAIMHALGWD</sequence>
<name>A0ABY6JDR5_9ENTR</name>
<evidence type="ECO:0000313" key="1">
    <source>
        <dbReference type="EMBL" id="UYU31977.1"/>
    </source>
</evidence>
<dbReference type="RefSeq" id="WP_264385127.1">
    <property type="nucleotide sequence ID" value="NZ_CP074352.1"/>
</dbReference>
<dbReference type="EMBL" id="CP074352">
    <property type="protein sequence ID" value="UYU31977.1"/>
    <property type="molecule type" value="Genomic_DNA"/>
</dbReference>
<gene>
    <name evidence="1" type="ORF">KFZ77_00215</name>
</gene>
<accession>A0ABY6JDR5</accession>
<dbReference type="Proteomes" id="UP001156318">
    <property type="component" value="Chromosome"/>
</dbReference>
<reference evidence="1 2" key="1">
    <citation type="submission" date="2021-05" db="EMBL/GenBank/DDBJ databases">
        <title>Isolation, identification, and the growth promoting effects of Pantoea dispersa strain YSD J2 from the aboveground leaves of Cyperus esculentus L.Var. Sativus.</title>
        <authorList>
            <person name="Wang S."/>
            <person name="Tang X.M."/>
            <person name="Huang Y.N."/>
        </authorList>
    </citation>
    <scope>NUCLEOTIDE SEQUENCE [LARGE SCALE GENOMIC DNA]</scope>
    <source>
        <strain evidence="2">YSD YN2</strain>
    </source>
</reference>
<keyword evidence="2" id="KW-1185">Reference proteome</keyword>
<proteinExistence type="predicted"/>